<reference evidence="2" key="2">
    <citation type="journal article" date="2019" name="IMA Fungus">
        <title>Genome sequencing and comparison of five Tilletia species to identify candidate genes for the detection of regulated species infecting wheat.</title>
        <authorList>
            <person name="Nguyen H.D.T."/>
            <person name="Sultana T."/>
            <person name="Kesanakurti P."/>
            <person name="Hambleton S."/>
        </authorList>
    </citation>
    <scope>NUCLEOTIDE SEQUENCE</scope>
    <source>
        <strain evidence="2">DAOMC 238032</strain>
    </source>
</reference>
<feature type="region of interest" description="Disordered" evidence="1">
    <location>
        <begin position="155"/>
        <end position="196"/>
    </location>
</feature>
<sequence length="196" mass="21198">MRDDEQPGRTDAAVIITTASSNNPPPPSLPSSAVYAHGVLLIMDQFNDWHHPPAITYDPNGFIANLDPAYISAAERVPANTTDPTPNLPTSSQRCLQLLPEDIRQAYKIAYEAIKRSIGQHQRPDWDLIWLEAVLSPPGLVKDALKAHFDKLFSNPANSTSSTTTSTFNAHGRAPTSVSSPTGHADTHPTSSHTAT</sequence>
<feature type="non-terminal residue" evidence="2">
    <location>
        <position position="1"/>
    </location>
</feature>
<proteinExistence type="predicted"/>
<evidence type="ECO:0000313" key="2">
    <source>
        <dbReference type="EMBL" id="KAE8240685.1"/>
    </source>
</evidence>
<comment type="caution">
    <text evidence="2">The sequence shown here is derived from an EMBL/GenBank/DDBJ whole genome shotgun (WGS) entry which is preliminary data.</text>
</comment>
<protein>
    <submittedName>
        <fullName evidence="2">Uncharacterized protein</fullName>
    </submittedName>
</protein>
<evidence type="ECO:0000313" key="3">
    <source>
        <dbReference type="Proteomes" id="UP000077671"/>
    </source>
</evidence>
<dbReference type="EMBL" id="LWDD02002557">
    <property type="protein sequence ID" value="KAE8240685.1"/>
    <property type="molecule type" value="Genomic_DNA"/>
</dbReference>
<organism evidence="2 3">
    <name type="scientific">Tilletia caries</name>
    <name type="common">wheat bunt fungus</name>
    <dbReference type="NCBI Taxonomy" id="13290"/>
    <lineage>
        <taxon>Eukaryota</taxon>
        <taxon>Fungi</taxon>
        <taxon>Dikarya</taxon>
        <taxon>Basidiomycota</taxon>
        <taxon>Ustilaginomycotina</taxon>
        <taxon>Exobasidiomycetes</taxon>
        <taxon>Tilletiales</taxon>
        <taxon>Tilletiaceae</taxon>
        <taxon>Tilletia</taxon>
    </lineage>
</organism>
<feature type="compositionally biased region" description="Polar residues" evidence="1">
    <location>
        <begin position="176"/>
        <end position="196"/>
    </location>
</feature>
<dbReference type="Proteomes" id="UP000077671">
    <property type="component" value="Unassembled WGS sequence"/>
</dbReference>
<name>A0A8T8SJH8_9BASI</name>
<gene>
    <name evidence="2" type="ORF">A4X03_0g8441</name>
</gene>
<evidence type="ECO:0000256" key="1">
    <source>
        <dbReference type="SAM" id="MobiDB-lite"/>
    </source>
</evidence>
<dbReference type="AlphaFoldDB" id="A0A8T8SJH8"/>
<reference evidence="2" key="1">
    <citation type="submission" date="2016-04" db="EMBL/GenBank/DDBJ databases">
        <authorList>
            <person name="Nguyen H.D."/>
            <person name="Kesanakurti P."/>
            <person name="Cullis J."/>
            <person name="Levesque C.A."/>
            <person name="Hambleton S."/>
        </authorList>
    </citation>
    <scope>NUCLEOTIDE SEQUENCE</scope>
    <source>
        <strain evidence="2">DAOMC 238032</strain>
    </source>
</reference>
<accession>A0A8T8SJH8</accession>